<evidence type="ECO:0000256" key="1">
    <source>
        <dbReference type="ARBA" id="ARBA00022723"/>
    </source>
</evidence>
<proteinExistence type="predicted"/>
<dbReference type="GO" id="GO:0051287">
    <property type="term" value="F:NAD binding"/>
    <property type="evidence" value="ECO:0007669"/>
    <property type="project" value="InterPro"/>
</dbReference>
<sequence length="356" mass="39099">MSQKEEIIKVGISIGDLNGIGSEVILKCFEDSRMLEICTPIIFGNSKPLSYVKKTIGNNTAIQGIDSLSQVIPNKLNVYNLWKENINISFGKNDPLIGKYAIKSFISATEALKNGEIDVLVTAPINKYNSVDEEFKYPGHTDYLNEQLEGDALMFLVSDELKIGLLTDHLPIQDVAKAITPELIEQKVKTINSTLKKDFNVFTPKIAVLGLNPHAGDGGVIGKEEIETIIPTVKKLHEEGILVSGPFAADGFFGSETYKHFDAVIACYHDQGLAPFKAISFGKGVNYTAGLDKIRTSPDHGTAYEIAGKGLADVTSFREAVYLAIDIYNNRNRNLESANNPLQPQEKDFSTKKIDN</sequence>
<evidence type="ECO:0000256" key="2">
    <source>
        <dbReference type="ARBA" id="ARBA00023002"/>
    </source>
</evidence>
<reference evidence="6" key="1">
    <citation type="submission" date="2016-10" db="EMBL/GenBank/DDBJ databases">
        <authorList>
            <person name="Varghese N."/>
            <person name="Submissions S."/>
        </authorList>
    </citation>
    <scope>NUCLEOTIDE SEQUENCE [LARGE SCALE GENOMIC DNA]</scope>
    <source>
        <strain evidence="6">DSM 23313</strain>
    </source>
</reference>
<evidence type="ECO:0000313" key="5">
    <source>
        <dbReference type="EMBL" id="SDH65042.1"/>
    </source>
</evidence>
<dbReference type="GO" id="GO:0046872">
    <property type="term" value="F:metal ion binding"/>
    <property type="evidence" value="ECO:0007669"/>
    <property type="project" value="UniProtKB-KW"/>
</dbReference>
<keyword evidence="1" id="KW-0479">Metal-binding</keyword>
<accession>A0A1G8E516</accession>
<keyword evidence="3" id="KW-0520">NAD</keyword>
<dbReference type="SUPFAM" id="SSF53659">
    <property type="entry name" value="Isocitrate/Isopropylmalate dehydrogenase-like"/>
    <property type="match status" value="1"/>
</dbReference>
<keyword evidence="6" id="KW-1185">Reference proteome</keyword>
<evidence type="ECO:0000256" key="4">
    <source>
        <dbReference type="SAM" id="MobiDB-lite"/>
    </source>
</evidence>
<dbReference type="NCBIfam" id="TIGR00557">
    <property type="entry name" value="pdxA"/>
    <property type="match status" value="1"/>
</dbReference>
<organism evidence="5 6">
    <name type="scientific">Myroides phaeus</name>
    <dbReference type="NCBI Taxonomy" id="702745"/>
    <lineage>
        <taxon>Bacteria</taxon>
        <taxon>Pseudomonadati</taxon>
        <taxon>Bacteroidota</taxon>
        <taxon>Flavobacteriia</taxon>
        <taxon>Flavobacteriales</taxon>
        <taxon>Flavobacteriaceae</taxon>
        <taxon>Myroides</taxon>
    </lineage>
</organism>
<gene>
    <name evidence="5" type="ORF">SAMN05421818_10970</name>
</gene>
<dbReference type="Proteomes" id="UP000243588">
    <property type="component" value="Unassembled WGS sequence"/>
</dbReference>
<dbReference type="AlphaFoldDB" id="A0A1G8E516"/>
<feature type="compositionally biased region" description="Basic and acidic residues" evidence="4">
    <location>
        <begin position="345"/>
        <end position="356"/>
    </location>
</feature>
<dbReference type="EMBL" id="FNDQ01000009">
    <property type="protein sequence ID" value="SDH65042.1"/>
    <property type="molecule type" value="Genomic_DNA"/>
</dbReference>
<dbReference type="RefSeq" id="WP_090408026.1">
    <property type="nucleotide sequence ID" value="NZ_FNDQ01000009.1"/>
</dbReference>
<dbReference type="STRING" id="702745.SAMN05421818_10970"/>
<evidence type="ECO:0000313" key="6">
    <source>
        <dbReference type="Proteomes" id="UP000243588"/>
    </source>
</evidence>
<dbReference type="PANTHER" id="PTHR30004:SF6">
    <property type="entry name" value="D-THREONATE 4-PHOSPHATE DEHYDROGENASE"/>
    <property type="match status" value="1"/>
</dbReference>
<evidence type="ECO:0000256" key="3">
    <source>
        <dbReference type="ARBA" id="ARBA00023027"/>
    </source>
</evidence>
<protein>
    <submittedName>
        <fullName evidence="5">4-hydroxythreonine-4-phosphate dehydrogenase</fullName>
    </submittedName>
</protein>
<feature type="region of interest" description="Disordered" evidence="4">
    <location>
        <begin position="335"/>
        <end position="356"/>
    </location>
</feature>
<dbReference type="Gene3D" id="3.40.718.10">
    <property type="entry name" value="Isopropylmalate Dehydrogenase"/>
    <property type="match status" value="1"/>
</dbReference>
<dbReference type="InterPro" id="IPR005255">
    <property type="entry name" value="PdxA_fam"/>
</dbReference>
<dbReference type="Pfam" id="PF04166">
    <property type="entry name" value="PdxA"/>
    <property type="match status" value="1"/>
</dbReference>
<name>A0A1G8E516_9FLAO</name>
<dbReference type="PANTHER" id="PTHR30004">
    <property type="entry name" value="4-HYDROXYTHREONINE-4-PHOSPHATE DEHYDROGENASE"/>
    <property type="match status" value="1"/>
</dbReference>
<dbReference type="GO" id="GO:0016491">
    <property type="term" value="F:oxidoreductase activity"/>
    <property type="evidence" value="ECO:0007669"/>
    <property type="project" value="UniProtKB-KW"/>
</dbReference>
<keyword evidence="2" id="KW-0560">Oxidoreductase</keyword>